<gene>
    <name evidence="1" type="ORF">CSW64_15830</name>
</gene>
<reference evidence="1 2" key="1">
    <citation type="submission" date="2017-10" db="EMBL/GenBank/DDBJ databases">
        <title>Genome sequence of Caulobacter mirabilis FWC38.</title>
        <authorList>
            <person name="Fiebig A."/>
            <person name="Crosson S."/>
        </authorList>
    </citation>
    <scope>NUCLEOTIDE SEQUENCE [LARGE SCALE GENOMIC DNA]</scope>
    <source>
        <strain evidence="1 2">FWC 38</strain>
    </source>
</reference>
<dbReference type="Proteomes" id="UP000228945">
    <property type="component" value="Chromosome"/>
</dbReference>
<name>A0A2D2B487_9CAUL</name>
<dbReference type="CDD" id="cd14789">
    <property type="entry name" value="Tiki"/>
    <property type="match status" value="1"/>
</dbReference>
<keyword evidence="2" id="KW-1185">Reference proteome</keyword>
<dbReference type="InterPro" id="IPR047111">
    <property type="entry name" value="YbaP-like"/>
</dbReference>
<dbReference type="EMBL" id="CP024201">
    <property type="protein sequence ID" value="ATQ45059.1"/>
    <property type="molecule type" value="Genomic_DNA"/>
</dbReference>
<sequence length="275" mass="29362">MRAAPAGSGPRLWVIKDKDSTLYLFGSVHVLKPDTAWGTAKVDKAFASADEVWFEVPNLDDTKAMAAAFQTKGLSPDRPLSKSIPAADLAAVDAAMKEIGASAAAVEPMRPWMVGLSIGMISLARSGYQPTSGVDPIFLARARAAGKPIKGLETIDVQVDMLAGMSDEAQLKFLQYSLTTVKDSRAYMDNMVQAWATGDVPGLERLLVTPIKSISLEVNDAFLTRRNTSWADQIQTLLAGKGTAFIVVGAAHLAGEDSVQTILAKRGVKTELVKD</sequence>
<proteinExistence type="predicted"/>
<evidence type="ECO:0000313" key="1">
    <source>
        <dbReference type="EMBL" id="ATQ45059.1"/>
    </source>
</evidence>
<evidence type="ECO:0000313" key="2">
    <source>
        <dbReference type="Proteomes" id="UP000228945"/>
    </source>
</evidence>
<accession>A0A2D2B487</accession>
<dbReference type="OrthoDB" id="9806326at2"/>
<dbReference type="PANTHER" id="PTHR40590:SF1">
    <property type="entry name" value="CYTOPLASMIC PROTEIN"/>
    <property type="match status" value="1"/>
</dbReference>
<dbReference type="PANTHER" id="PTHR40590">
    <property type="entry name" value="CYTOPLASMIC PROTEIN-RELATED"/>
    <property type="match status" value="1"/>
</dbReference>
<dbReference type="Pfam" id="PF01963">
    <property type="entry name" value="TraB_PrgY_gumN"/>
    <property type="match status" value="1"/>
</dbReference>
<dbReference type="AlphaFoldDB" id="A0A2D2B487"/>
<protein>
    <submittedName>
        <fullName evidence="1">TraB/GumN family protein</fullName>
    </submittedName>
</protein>
<dbReference type="KEGG" id="cmb:CSW64_15830"/>
<dbReference type="InterPro" id="IPR002816">
    <property type="entry name" value="TraB/PrgY/GumN_fam"/>
</dbReference>
<organism evidence="1 2">
    <name type="scientific">Caulobacter mirabilis</name>
    <dbReference type="NCBI Taxonomy" id="69666"/>
    <lineage>
        <taxon>Bacteria</taxon>
        <taxon>Pseudomonadati</taxon>
        <taxon>Pseudomonadota</taxon>
        <taxon>Alphaproteobacteria</taxon>
        <taxon>Caulobacterales</taxon>
        <taxon>Caulobacteraceae</taxon>
        <taxon>Caulobacter</taxon>
    </lineage>
</organism>